<keyword evidence="1" id="KW-0472">Membrane</keyword>
<comment type="caution">
    <text evidence="2">The sequence shown here is derived from an EMBL/GenBank/DDBJ whole genome shotgun (WGS) entry which is preliminary data.</text>
</comment>
<reference evidence="2" key="1">
    <citation type="submission" date="2023-04" db="EMBL/GenBank/DDBJ databases">
        <title>Phytophthora lilii NBRC 32176.</title>
        <authorList>
            <person name="Ichikawa N."/>
            <person name="Sato H."/>
            <person name="Tonouchi N."/>
        </authorList>
    </citation>
    <scope>NUCLEOTIDE SEQUENCE</scope>
    <source>
        <strain evidence="2">NBRC 32176</strain>
    </source>
</reference>
<dbReference type="AlphaFoldDB" id="A0A9W6TWG9"/>
<dbReference type="Gene3D" id="3.80.10.10">
    <property type="entry name" value="Ribonuclease Inhibitor"/>
    <property type="match status" value="1"/>
</dbReference>
<dbReference type="SUPFAM" id="SSF52058">
    <property type="entry name" value="L domain-like"/>
    <property type="match status" value="1"/>
</dbReference>
<evidence type="ECO:0000313" key="3">
    <source>
        <dbReference type="Proteomes" id="UP001165083"/>
    </source>
</evidence>
<feature type="transmembrane region" description="Helical" evidence="1">
    <location>
        <begin position="185"/>
        <end position="205"/>
    </location>
</feature>
<dbReference type="EMBL" id="BSXW01000490">
    <property type="protein sequence ID" value="GMF23833.1"/>
    <property type="molecule type" value="Genomic_DNA"/>
</dbReference>
<sequence length="701" mass="78551">MSRLTPKASSEFVRLSYWAFAGWWTIILSVHIVTSVYNALYAYSYWKLQDSFLNLYLDSFQIGMPPPYHHRIAVVHSIMSAVHGVCIFLMVGGSIWRRSLAFTPWSSCNVGEKTDEVKKDRTSSVVLQSFLKVYSKISDRRGICGVNSDYFHPVLICREVVETALQTVQAYRMSVLLPRTLLNRFYVLLLTINCWSSVAAYSILFKGDEARRRFTCIVLDCVLDLVACMGVELMILLSYAKDYDPKLQGFSEVLWYNDEWVARALNEFRMVVVVSWSDLVSRSIFSLGLVMTTMSMKELLQRLPRNANRVGQLSAPNASDIIATSPQFWRDKLNSVGPKMPAPTSPSPHLNKHLLGFHIHAAVQPTLSQCLMQVRPWTATRPSCYLAGLDCHALAIQGTIDEVGVNWSEFDASTVVQLLIRHCPALEVPDIFGEFSGLRGIKIYNTTIKAWGESAAITKTNHPGMSSLFIVRVNMTGGLLPPGLQSPDFPPSLYDIEICVTNLRALPDDLDTKWPPDAIIQVEYSQLTTVPLVLARLQPYYLAVTGNPITELPPEVFEVQGILFLGISDMNIRELPRNVTNLSAALSWIFIGETNISFFWAWVDELVIRMKGRANPWLAGPTPYCDNLEKILNGTATAFSVPLSPEYSQTMMDPSEANRPVLVKSVRCDPTIEGLFKIEDGINAISTSPPLVRPRYNGSQQ</sequence>
<protein>
    <submittedName>
        <fullName evidence="2">Unnamed protein product</fullName>
    </submittedName>
</protein>
<evidence type="ECO:0000256" key="1">
    <source>
        <dbReference type="SAM" id="Phobius"/>
    </source>
</evidence>
<dbReference type="OrthoDB" id="107262at2759"/>
<organism evidence="2 3">
    <name type="scientific">Phytophthora lilii</name>
    <dbReference type="NCBI Taxonomy" id="2077276"/>
    <lineage>
        <taxon>Eukaryota</taxon>
        <taxon>Sar</taxon>
        <taxon>Stramenopiles</taxon>
        <taxon>Oomycota</taxon>
        <taxon>Peronosporomycetes</taxon>
        <taxon>Peronosporales</taxon>
        <taxon>Peronosporaceae</taxon>
        <taxon>Phytophthora</taxon>
    </lineage>
</organism>
<keyword evidence="3" id="KW-1185">Reference proteome</keyword>
<keyword evidence="1" id="KW-1133">Transmembrane helix</keyword>
<proteinExistence type="predicted"/>
<gene>
    <name evidence="2" type="ORF">Plil01_000968200</name>
</gene>
<keyword evidence="1" id="KW-0812">Transmembrane</keyword>
<name>A0A9W6TWG9_9STRA</name>
<feature type="transmembrane region" description="Helical" evidence="1">
    <location>
        <begin position="72"/>
        <end position="96"/>
    </location>
</feature>
<dbReference type="Proteomes" id="UP001165083">
    <property type="component" value="Unassembled WGS sequence"/>
</dbReference>
<accession>A0A9W6TWG9</accession>
<dbReference type="InterPro" id="IPR032675">
    <property type="entry name" value="LRR_dom_sf"/>
</dbReference>
<evidence type="ECO:0000313" key="2">
    <source>
        <dbReference type="EMBL" id="GMF23833.1"/>
    </source>
</evidence>
<feature type="transmembrane region" description="Helical" evidence="1">
    <location>
        <begin position="20"/>
        <end position="43"/>
    </location>
</feature>